<dbReference type="Pfam" id="PF10186">
    <property type="entry name" value="ATG14"/>
    <property type="match status" value="1"/>
</dbReference>
<evidence type="ECO:0000313" key="5">
    <source>
        <dbReference type="EMBL" id="KAK4505198.1"/>
    </source>
</evidence>
<organism evidence="5 6">
    <name type="scientific">Zasmidium cellare</name>
    <name type="common">Wine cellar mold</name>
    <name type="synonym">Racodium cellare</name>
    <dbReference type="NCBI Taxonomy" id="395010"/>
    <lineage>
        <taxon>Eukaryota</taxon>
        <taxon>Fungi</taxon>
        <taxon>Dikarya</taxon>
        <taxon>Ascomycota</taxon>
        <taxon>Pezizomycotina</taxon>
        <taxon>Dothideomycetes</taxon>
        <taxon>Dothideomycetidae</taxon>
        <taxon>Mycosphaerellales</taxon>
        <taxon>Mycosphaerellaceae</taxon>
        <taxon>Zasmidium</taxon>
    </lineage>
</organism>
<feature type="region of interest" description="Disordered" evidence="4">
    <location>
        <begin position="364"/>
        <end position="424"/>
    </location>
</feature>
<protein>
    <recommendedName>
        <fullName evidence="2">Autophagy-related protein 14</fullName>
    </recommendedName>
</protein>
<comment type="similarity">
    <text evidence="1">Belongs to the ATG14 family.</text>
</comment>
<evidence type="ECO:0000256" key="2">
    <source>
        <dbReference type="ARBA" id="ARBA00013807"/>
    </source>
</evidence>
<keyword evidence="6" id="KW-1185">Reference proteome</keyword>
<reference evidence="5 6" key="1">
    <citation type="journal article" date="2023" name="G3 (Bethesda)">
        <title>A chromosome-level genome assembly of Zasmidium syzygii isolated from banana leaves.</title>
        <authorList>
            <person name="van Westerhoven A.C."/>
            <person name="Mehrabi R."/>
            <person name="Talebi R."/>
            <person name="Steentjes M.B.F."/>
            <person name="Corcolon B."/>
            <person name="Chong P.A."/>
            <person name="Kema G.H.J."/>
            <person name="Seidl M.F."/>
        </authorList>
    </citation>
    <scope>NUCLEOTIDE SEQUENCE [LARGE SCALE GENOMIC DNA]</scope>
    <source>
        <strain evidence="5 6">P124</strain>
    </source>
</reference>
<name>A0ABR0EVU5_ZASCE</name>
<dbReference type="Proteomes" id="UP001305779">
    <property type="component" value="Unassembled WGS sequence"/>
</dbReference>
<dbReference type="InterPro" id="IPR018791">
    <property type="entry name" value="UV_resistance/autophagy_Atg14"/>
</dbReference>
<evidence type="ECO:0000256" key="1">
    <source>
        <dbReference type="ARBA" id="ARBA00009574"/>
    </source>
</evidence>
<comment type="caution">
    <text evidence="5">The sequence shown here is derived from an EMBL/GenBank/DDBJ whole genome shotgun (WGS) entry which is preliminary data.</text>
</comment>
<accession>A0ABR0EVU5</accession>
<feature type="region of interest" description="Disordered" evidence="4">
    <location>
        <begin position="101"/>
        <end position="159"/>
    </location>
</feature>
<proteinExistence type="inferred from homology"/>
<gene>
    <name evidence="5" type="ORF">PRZ48_003161</name>
</gene>
<evidence type="ECO:0000256" key="4">
    <source>
        <dbReference type="SAM" id="MobiDB-lite"/>
    </source>
</evidence>
<evidence type="ECO:0000313" key="6">
    <source>
        <dbReference type="Proteomes" id="UP001305779"/>
    </source>
</evidence>
<dbReference type="PANTHER" id="PTHR15157">
    <property type="entry name" value="UV RADIATION RESISTANCE-ASSOCIATED GENE PROTEIN"/>
    <property type="match status" value="1"/>
</dbReference>
<feature type="compositionally biased region" description="Basic and acidic residues" evidence="4">
    <location>
        <begin position="402"/>
        <end position="424"/>
    </location>
</feature>
<evidence type="ECO:0000256" key="3">
    <source>
        <dbReference type="ARBA" id="ARBA00023054"/>
    </source>
</evidence>
<dbReference type="EMBL" id="JAXOVC010000002">
    <property type="protein sequence ID" value="KAK4505198.1"/>
    <property type="molecule type" value="Genomic_DNA"/>
</dbReference>
<keyword evidence="3" id="KW-0175">Coiled coil</keyword>
<feature type="compositionally biased region" description="Basic and acidic residues" evidence="4">
    <location>
        <begin position="364"/>
        <end position="393"/>
    </location>
</feature>
<sequence length="653" mass="73927">MAQPTSPSSSWTFNRAEGPWLLPYNRKLRNLVSISLRNLNLTPTSPLRKRGKTIDDDALPNTLNSPAKLVALREQKALGLSRSSTDLRAVAENAVSEAEDVGMIPSANGSPKSGKEKQRRQSATAARLRRPEFRKLRRRSTLEWAQSTPQRRQERLEKTTKERMADVFFTLHVHGVEEPVYVSETIERTINPTFRHVDWSHCGPGVTRLDQVTVHVWVKGGKVDEWRQLLQLELQLTGLQYAGKSLDDLDRSLPQNAVLFHLSDGVYTSLADSLADFTPLHPSIQRRTDTSSQRTLPTSSFDALLRLSKLDDSIQDALATRDQIATDLEDLLQRNRESLLERDEVSEAKDRLKTIEFAKRTVEKQLDKARKQQEEKRDSLAARRNLMHSDKSTRRMQQQEMQDQRPKFPEMRQEDSTKRKDVQNQRRRICEDLQICYPIQPLPGKTLAFSIRDLHLPNSEDLDSEAPETISAALGFVAHVLQMLAFYLAQSLPYPVSPLGSASTVYDPISILKSNTTFTSRKGDETTLRTYPLFTKGVPRFRFEYAVFLINQDIRVLLENAFNLKVLDIRQTLPNLKYLLYVATAGEGDLPTRKAGGVRGLMRVPVMERVNSTDSLSSGMSGNTLFENGKPKGAVERLRQISAGKGKEGMKVK</sequence>
<dbReference type="PANTHER" id="PTHR15157:SF5">
    <property type="entry name" value="UV RADIATION RESISTANCE-ASSOCIATED GENE PROTEIN"/>
    <property type="match status" value="1"/>
</dbReference>